<dbReference type="EMBL" id="BAAABY010000029">
    <property type="protein sequence ID" value="GAA0472609.1"/>
    <property type="molecule type" value="Genomic_DNA"/>
</dbReference>
<dbReference type="Gene3D" id="3.10.450.50">
    <property type="match status" value="1"/>
</dbReference>
<accession>A0ABP3K7S7</accession>
<feature type="compositionally biased region" description="Low complexity" evidence="1">
    <location>
        <begin position="1"/>
        <end position="13"/>
    </location>
</feature>
<evidence type="ECO:0000313" key="4">
    <source>
        <dbReference type="Proteomes" id="UP001500909"/>
    </source>
</evidence>
<sequence>MPSRPSPRLGPSRTILKVSERQESTEETDAGEPQKIAAAYIAAWRGKEFDTLRALLAEEFEYVGPLARLDSPEACRESLERMSPVTTDLAVEQVFVSGADVVTWFTLHTTIAPPTPVANWIHVEDGKINRIRAVYDPRALLSD</sequence>
<proteinExistence type="predicted"/>
<feature type="domain" description="SnoaL-like" evidence="2">
    <location>
        <begin position="38"/>
        <end position="130"/>
    </location>
</feature>
<dbReference type="Proteomes" id="UP001500909">
    <property type="component" value="Unassembled WGS sequence"/>
</dbReference>
<name>A0ABP3K7S7_9ACTN</name>
<reference evidence="4" key="1">
    <citation type="journal article" date="2019" name="Int. J. Syst. Evol. Microbiol.">
        <title>The Global Catalogue of Microorganisms (GCM) 10K type strain sequencing project: providing services to taxonomists for standard genome sequencing and annotation.</title>
        <authorList>
            <consortium name="The Broad Institute Genomics Platform"/>
            <consortium name="The Broad Institute Genome Sequencing Center for Infectious Disease"/>
            <person name="Wu L."/>
            <person name="Ma J."/>
        </authorList>
    </citation>
    <scope>NUCLEOTIDE SEQUENCE [LARGE SCALE GENOMIC DNA]</scope>
    <source>
        <strain evidence="4">JCM 4805</strain>
    </source>
</reference>
<organism evidence="3 4">
    <name type="scientific">Streptomyces olivaceiscleroticus</name>
    <dbReference type="NCBI Taxonomy" id="68245"/>
    <lineage>
        <taxon>Bacteria</taxon>
        <taxon>Bacillati</taxon>
        <taxon>Actinomycetota</taxon>
        <taxon>Actinomycetes</taxon>
        <taxon>Kitasatosporales</taxon>
        <taxon>Streptomycetaceae</taxon>
        <taxon>Streptomyces</taxon>
    </lineage>
</organism>
<dbReference type="SUPFAM" id="SSF54427">
    <property type="entry name" value="NTF2-like"/>
    <property type="match status" value="1"/>
</dbReference>
<comment type="caution">
    <text evidence="3">The sequence shown here is derived from an EMBL/GenBank/DDBJ whole genome shotgun (WGS) entry which is preliminary data.</text>
</comment>
<dbReference type="InterPro" id="IPR037401">
    <property type="entry name" value="SnoaL-like"/>
</dbReference>
<dbReference type="Pfam" id="PF12680">
    <property type="entry name" value="SnoaL_2"/>
    <property type="match status" value="1"/>
</dbReference>
<keyword evidence="4" id="KW-1185">Reference proteome</keyword>
<evidence type="ECO:0000256" key="1">
    <source>
        <dbReference type="SAM" id="MobiDB-lite"/>
    </source>
</evidence>
<evidence type="ECO:0000259" key="2">
    <source>
        <dbReference type="Pfam" id="PF12680"/>
    </source>
</evidence>
<evidence type="ECO:0000313" key="3">
    <source>
        <dbReference type="EMBL" id="GAA0472609.1"/>
    </source>
</evidence>
<feature type="region of interest" description="Disordered" evidence="1">
    <location>
        <begin position="1"/>
        <end position="32"/>
    </location>
</feature>
<dbReference type="InterPro" id="IPR032710">
    <property type="entry name" value="NTF2-like_dom_sf"/>
</dbReference>
<protein>
    <recommendedName>
        <fullName evidence="2">SnoaL-like domain-containing protein</fullName>
    </recommendedName>
</protein>
<gene>
    <name evidence="3" type="ORF">GCM10010361_41020</name>
</gene>